<dbReference type="Pfam" id="PF01887">
    <property type="entry name" value="SAM_HAT_N"/>
    <property type="match status" value="1"/>
</dbReference>
<dbReference type="Gene3D" id="3.40.50.10790">
    <property type="entry name" value="S-adenosyl-l-methionine hydroxide adenosyltransferase, N-terminal"/>
    <property type="match status" value="1"/>
</dbReference>
<dbReference type="InterPro" id="IPR046469">
    <property type="entry name" value="SAM_HAT_N"/>
</dbReference>
<dbReference type="PIRSF" id="PIRSF006779">
    <property type="entry name" value="UCP006779"/>
    <property type="match status" value="1"/>
</dbReference>
<organism evidence="5 6">
    <name type="scientific">Psittacicella hinzii</name>
    <dbReference type="NCBI Taxonomy" id="2028575"/>
    <lineage>
        <taxon>Bacteria</taxon>
        <taxon>Pseudomonadati</taxon>
        <taxon>Pseudomonadota</taxon>
        <taxon>Gammaproteobacteria</taxon>
        <taxon>Pasteurellales</taxon>
        <taxon>Psittacicellaceae</taxon>
        <taxon>Psittacicella</taxon>
    </lineage>
</organism>
<keyword evidence="5" id="KW-0804">Transcription</keyword>
<evidence type="ECO:0000259" key="4">
    <source>
        <dbReference type="Pfam" id="PF20257"/>
    </source>
</evidence>
<proteinExistence type="inferred from homology"/>
<accession>A0A3A1Y9J7</accession>
<sequence length="282" mass="31117">MTKQALVLQTDFGLGDGAVSAMYGVAAQVDPEVRVHDLTHDIPPYDIWAASYRLLQTVPYWPTGTVFVSVVDPGVGSERRSYVARTKDGQYIITPDNGTLSHLAHYIGLAEVRQINETVSRLPYSGESHTFHGRDIYAYNGARLAAGQITFEELGTLVNVDEITKLPIIDAKIEGETVHGIIDILDVRFGSLWTNISLDLLKQLNLQGGDNLAVSIFHNGVKVYQNEMKFAKVFADVKIGEPLVYINSLLKVGVAVNQDSFSRLYHIGTGVEWSIELRKASK</sequence>
<keyword evidence="1" id="KW-0949">S-adenosyl-L-methionine</keyword>
<dbReference type="Gene3D" id="2.40.30.90">
    <property type="entry name" value="Bacterial fluorinating enzyme like"/>
    <property type="match status" value="1"/>
</dbReference>
<dbReference type="Proteomes" id="UP000265691">
    <property type="component" value="Unassembled WGS sequence"/>
</dbReference>
<dbReference type="InterPro" id="IPR023227">
    <property type="entry name" value="SAM_OH_AdoTrfase_C_sf"/>
</dbReference>
<dbReference type="PANTHER" id="PTHR35092">
    <property type="entry name" value="CHLORINASE MJ1651"/>
    <property type="match status" value="1"/>
</dbReference>
<keyword evidence="5" id="KW-0240">DNA-directed RNA polymerase</keyword>
<dbReference type="SUPFAM" id="SSF101852">
    <property type="entry name" value="Bacterial fluorinating enzyme, C-terminal domain"/>
    <property type="match status" value="1"/>
</dbReference>
<reference evidence="5 6" key="1">
    <citation type="submission" date="2017-08" db="EMBL/GenBank/DDBJ databases">
        <title>Reclassification of Bisgaard taxon 37 and 44.</title>
        <authorList>
            <person name="Christensen H."/>
        </authorList>
    </citation>
    <scope>NUCLEOTIDE SEQUENCE [LARGE SCALE GENOMIC DNA]</scope>
    <source>
        <strain evidence="5 6">B96_3</strain>
    </source>
</reference>
<comment type="similarity">
    <text evidence="2">Belongs to the SAM hydrolase / SAM-dependent halogenase family.</text>
</comment>
<dbReference type="Pfam" id="PF20257">
    <property type="entry name" value="SAM_HAT_C"/>
    <property type="match status" value="1"/>
</dbReference>
<dbReference type="EMBL" id="NRHC01000022">
    <property type="protein sequence ID" value="RIY33890.1"/>
    <property type="molecule type" value="Genomic_DNA"/>
</dbReference>
<dbReference type="InterPro" id="IPR046470">
    <property type="entry name" value="SAM_HAT_C"/>
</dbReference>
<dbReference type="OrthoDB" id="9792195at2"/>
<dbReference type="AlphaFoldDB" id="A0A3A1Y9J7"/>
<comment type="caution">
    <text evidence="5">The sequence shown here is derived from an EMBL/GenBank/DDBJ whole genome shotgun (WGS) entry which is preliminary data.</text>
</comment>
<gene>
    <name evidence="5" type="ORF">CKF54_02045</name>
</gene>
<dbReference type="SUPFAM" id="SSF102522">
    <property type="entry name" value="Bacterial fluorinating enzyme, N-terminal domain"/>
    <property type="match status" value="1"/>
</dbReference>
<feature type="domain" description="S-adenosyl-l-methionine hydroxide adenosyltransferase C-terminal" evidence="4">
    <location>
        <begin position="181"/>
        <end position="273"/>
    </location>
</feature>
<dbReference type="PANTHER" id="PTHR35092:SF1">
    <property type="entry name" value="CHLORINASE MJ1651"/>
    <property type="match status" value="1"/>
</dbReference>
<dbReference type="InterPro" id="IPR023228">
    <property type="entry name" value="SAM_OH_AdoTrfase_N_sf"/>
</dbReference>
<evidence type="ECO:0000256" key="1">
    <source>
        <dbReference type="ARBA" id="ARBA00022691"/>
    </source>
</evidence>
<evidence type="ECO:0000259" key="3">
    <source>
        <dbReference type="Pfam" id="PF01887"/>
    </source>
</evidence>
<feature type="domain" description="S-adenosyl-l-methionine hydroxide adenosyltransferase N-terminal" evidence="3">
    <location>
        <begin position="6"/>
        <end position="155"/>
    </location>
</feature>
<dbReference type="GO" id="GO:0000428">
    <property type="term" value="C:DNA-directed RNA polymerase complex"/>
    <property type="evidence" value="ECO:0007669"/>
    <property type="project" value="UniProtKB-KW"/>
</dbReference>
<keyword evidence="6" id="KW-1185">Reference proteome</keyword>
<evidence type="ECO:0000313" key="6">
    <source>
        <dbReference type="Proteomes" id="UP000265691"/>
    </source>
</evidence>
<dbReference type="InterPro" id="IPR002747">
    <property type="entry name" value="SAM_OH_AdoTrfase"/>
</dbReference>
<evidence type="ECO:0000256" key="2">
    <source>
        <dbReference type="ARBA" id="ARBA00024035"/>
    </source>
</evidence>
<dbReference type="RefSeq" id="WP_119524622.1">
    <property type="nucleotide sequence ID" value="NZ_NRHC01000022.1"/>
</dbReference>
<name>A0A3A1Y9J7_9GAMM</name>
<protein>
    <submittedName>
        <fullName evidence="5">DNA-directed RNA polymerase subunit delta</fullName>
    </submittedName>
</protein>
<evidence type="ECO:0000313" key="5">
    <source>
        <dbReference type="EMBL" id="RIY33890.1"/>
    </source>
</evidence>